<keyword evidence="5" id="KW-0963">Cytoplasm</keyword>
<keyword evidence="4 5" id="KW-0663">Pyridoxal phosphate</keyword>
<dbReference type="UniPathway" id="UPA00068">
    <property type="reaction ID" value="UER00109"/>
</dbReference>
<feature type="binding site" evidence="5">
    <location>
        <position position="273"/>
    </location>
    <ligand>
        <name>N(2)-acetyl-L-ornithine</name>
        <dbReference type="ChEBI" id="CHEBI:57805"/>
    </ligand>
</feature>
<dbReference type="GO" id="GO:0030170">
    <property type="term" value="F:pyridoxal phosphate binding"/>
    <property type="evidence" value="ECO:0007669"/>
    <property type="project" value="InterPro"/>
</dbReference>
<reference evidence="6 7" key="1">
    <citation type="submission" date="2018-06" db="EMBL/GenBank/DDBJ databases">
        <title>Nitrincola tibetense sp. nov., isolated from Lake XuguoCo on Tibetan Plateau.</title>
        <authorList>
            <person name="Xing P."/>
        </authorList>
    </citation>
    <scope>NUCLEOTIDE SEQUENCE [LARGE SCALE GENOMIC DNA]</scope>
    <source>
        <strain evidence="7">xg18</strain>
    </source>
</reference>
<comment type="subunit">
    <text evidence="5">Homodimer.</text>
</comment>
<keyword evidence="7" id="KW-1185">Reference proteome</keyword>
<feature type="binding site" evidence="5">
    <location>
        <position position="132"/>
    </location>
    <ligand>
        <name>N(2)-acetyl-L-ornithine</name>
        <dbReference type="ChEBI" id="CHEBI:57805"/>
    </ligand>
</feature>
<feature type="modified residue" description="N6-(pyridoxal phosphate)lysine" evidence="5">
    <location>
        <position position="245"/>
    </location>
</feature>
<comment type="subcellular location">
    <subcellularLocation>
        <location evidence="5">Cytoplasm</location>
    </subcellularLocation>
</comment>
<comment type="cofactor">
    <cofactor evidence="5">
        <name>pyridoxal 5'-phosphate</name>
        <dbReference type="ChEBI" id="CHEBI:597326"/>
    </cofactor>
    <text evidence="5">Binds 1 pyridoxal phosphate per subunit.</text>
</comment>
<dbReference type="GO" id="GO:0005737">
    <property type="term" value="C:cytoplasm"/>
    <property type="evidence" value="ECO:0007669"/>
    <property type="project" value="UniProtKB-SubCell"/>
</dbReference>
<dbReference type="SUPFAM" id="SSF53383">
    <property type="entry name" value="PLP-dependent transferases"/>
    <property type="match status" value="1"/>
</dbReference>
<keyword evidence="5" id="KW-0055">Arginine biosynthesis</keyword>
<dbReference type="GO" id="GO:0003992">
    <property type="term" value="F:N2-acetyl-L-ornithine:2-oxoglutarate 5-aminotransferase activity"/>
    <property type="evidence" value="ECO:0007669"/>
    <property type="project" value="UniProtKB-UniRule"/>
</dbReference>
<dbReference type="Gene3D" id="3.40.640.10">
    <property type="entry name" value="Type I PLP-dependent aspartate aminotransferase-like (Major domain)"/>
    <property type="match status" value="1"/>
</dbReference>
<evidence type="ECO:0000313" key="7">
    <source>
        <dbReference type="Proteomes" id="UP000250744"/>
    </source>
</evidence>
<dbReference type="PANTHER" id="PTHR11986:SF79">
    <property type="entry name" value="ACETYLORNITHINE AMINOTRANSFERASE, MITOCHONDRIAL"/>
    <property type="match status" value="1"/>
</dbReference>
<feature type="binding site" evidence="5">
    <location>
        <begin position="216"/>
        <end position="219"/>
    </location>
    <ligand>
        <name>pyridoxal 5'-phosphate</name>
        <dbReference type="ChEBI" id="CHEBI:597326"/>
    </ligand>
</feature>
<proteinExistence type="inferred from homology"/>
<dbReference type="PANTHER" id="PTHR11986">
    <property type="entry name" value="AMINOTRANSFERASE CLASS III"/>
    <property type="match status" value="1"/>
</dbReference>
<evidence type="ECO:0000256" key="5">
    <source>
        <dbReference type="HAMAP-Rule" id="MF_01107"/>
    </source>
</evidence>
<comment type="caution">
    <text evidence="6">The sequence shown here is derived from an EMBL/GenBank/DDBJ whole genome shotgun (WGS) entry which is preliminary data.</text>
</comment>
<keyword evidence="1 5" id="KW-0032">Aminotransferase</keyword>
<feature type="binding site" evidence="5">
    <location>
        <position position="274"/>
    </location>
    <ligand>
        <name>pyridoxal 5'-phosphate</name>
        <dbReference type="ChEBI" id="CHEBI:597326"/>
    </ligand>
</feature>
<comment type="miscellaneous">
    <text evidence="5">May also have succinyldiaminopimelate aminotransferase activity, thus carrying out the corresponding step in lysine biosynthesis.</text>
</comment>
<dbReference type="Gene3D" id="3.90.1150.10">
    <property type="entry name" value="Aspartate Aminotransferase, domain 1"/>
    <property type="match status" value="1"/>
</dbReference>
<sequence length="397" mass="42292">MTMQPLMNTYNRMSVAFDYGQGAWIYDTDGHKYLDALCGIAVTGLGHAHPAVTKAISEQAGKLIHCSNLYSIPLQQELAAKLSSVSGMDNVFFGNSGAEANEAAIKIARRYGHNRGVDKPAIIVMENSFHGRTLATLSATGNRAIQAGFEPLVSGFVRAPFNNLDAIRQIASNNNDVVAILVEPIQGEGGIHVPSNEYLEQLRTICDENDWLLMLDEVQTGNGRTGKYFAYQHTSIMPDVVTTAKGLGNGFPIGACLARGAAAEVFGPGNHGTTYGGSPLACATALAVVNTIVEDKLCEHAASLGQYILDGFHIQLADAPYVKEIRGKGLMIGIELTDAGTELAVLAKVKGILLNITGGGRVVRLLPPLIMSQNEADLMIHTVSKLIRIYAGDEADA</sequence>
<dbReference type="GO" id="GO:0006526">
    <property type="term" value="P:L-arginine biosynthetic process"/>
    <property type="evidence" value="ECO:0007669"/>
    <property type="project" value="UniProtKB-UniRule"/>
</dbReference>
<dbReference type="FunFam" id="3.40.640.10:FF:000004">
    <property type="entry name" value="Acetylornithine aminotransferase"/>
    <property type="match status" value="1"/>
</dbReference>
<dbReference type="CDD" id="cd00610">
    <property type="entry name" value="OAT_like"/>
    <property type="match status" value="1"/>
</dbReference>
<dbReference type="InterPro" id="IPR004636">
    <property type="entry name" value="AcOrn/SuccOrn_fam"/>
</dbReference>
<accession>A0A364NNS6</accession>
<dbReference type="InterPro" id="IPR049704">
    <property type="entry name" value="Aminotrans_3_PPA_site"/>
</dbReference>
<evidence type="ECO:0000313" key="6">
    <source>
        <dbReference type="EMBL" id="RAU18672.1"/>
    </source>
</evidence>
<dbReference type="HAMAP" id="MF_01107">
    <property type="entry name" value="ArgD_aminotrans_3"/>
    <property type="match status" value="1"/>
</dbReference>
<comment type="pathway">
    <text evidence="5">Amino-acid biosynthesis; L-arginine biosynthesis; N(2)-acetyl-L-ornithine from L-glutamate: step 4/4.</text>
</comment>
<evidence type="ECO:0000256" key="1">
    <source>
        <dbReference type="ARBA" id="ARBA00022576"/>
    </source>
</evidence>
<comment type="catalytic activity">
    <reaction evidence="5">
        <text>N(2)-acetyl-L-ornithine + 2-oxoglutarate = N-acetyl-L-glutamate 5-semialdehyde + L-glutamate</text>
        <dbReference type="Rhea" id="RHEA:18049"/>
        <dbReference type="ChEBI" id="CHEBI:16810"/>
        <dbReference type="ChEBI" id="CHEBI:29123"/>
        <dbReference type="ChEBI" id="CHEBI:29985"/>
        <dbReference type="ChEBI" id="CHEBI:57805"/>
        <dbReference type="EC" id="2.6.1.11"/>
    </reaction>
</comment>
<dbReference type="Proteomes" id="UP000250744">
    <property type="component" value="Unassembled WGS sequence"/>
</dbReference>
<dbReference type="InterPro" id="IPR015424">
    <property type="entry name" value="PyrdxlP-dep_Trfase"/>
</dbReference>
<dbReference type="InterPro" id="IPR015422">
    <property type="entry name" value="PyrdxlP-dep_Trfase_small"/>
</dbReference>
<feature type="binding site" evidence="5">
    <location>
        <begin position="97"/>
        <end position="98"/>
    </location>
    <ligand>
        <name>pyridoxal 5'-phosphate</name>
        <dbReference type="ChEBI" id="CHEBI:597326"/>
    </ligand>
</feature>
<dbReference type="NCBIfam" id="TIGR00707">
    <property type="entry name" value="argD"/>
    <property type="match status" value="1"/>
</dbReference>
<dbReference type="PIRSF" id="PIRSF000521">
    <property type="entry name" value="Transaminase_4ab_Lys_Orn"/>
    <property type="match status" value="1"/>
</dbReference>
<dbReference type="InterPro" id="IPR050103">
    <property type="entry name" value="Class-III_PLP-dep_AT"/>
</dbReference>
<keyword evidence="3 5" id="KW-0808">Transferase</keyword>
<dbReference type="EMBL" id="QKRX01000004">
    <property type="protein sequence ID" value="RAU18672.1"/>
    <property type="molecule type" value="Genomic_DNA"/>
</dbReference>
<protein>
    <recommendedName>
        <fullName evidence="5">Acetylornithine aminotransferase</fullName>
        <shortName evidence="5">ACOAT</shortName>
        <ecNumber evidence="5">2.6.1.11</ecNumber>
    </recommendedName>
</protein>
<evidence type="ECO:0000256" key="4">
    <source>
        <dbReference type="ARBA" id="ARBA00022898"/>
    </source>
</evidence>
<dbReference type="EC" id="2.6.1.11" evidence="5"/>
<name>A0A364NNS6_9GAMM</name>
<evidence type="ECO:0000256" key="3">
    <source>
        <dbReference type="ARBA" id="ARBA00022679"/>
    </source>
</evidence>
<dbReference type="PROSITE" id="PS00600">
    <property type="entry name" value="AA_TRANSFER_CLASS_3"/>
    <property type="match status" value="1"/>
</dbReference>
<feature type="binding site" evidence="5">
    <location>
        <position position="129"/>
    </location>
    <ligand>
        <name>pyridoxal 5'-phosphate</name>
        <dbReference type="ChEBI" id="CHEBI:597326"/>
    </ligand>
</feature>
<organism evidence="6 7">
    <name type="scientific">Nitrincola tibetensis</name>
    <dbReference type="NCBI Taxonomy" id="2219697"/>
    <lineage>
        <taxon>Bacteria</taxon>
        <taxon>Pseudomonadati</taxon>
        <taxon>Pseudomonadota</taxon>
        <taxon>Gammaproteobacteria</taxon>
        <taxon>Oceanospirillales</taxon>
        <taxon>Oceanospirillaceae</taxon>
        <taxon>Nitrincola</taxon>
    </lineage>
</organism>
<dbReference type="InterPro" id="IPR015421">
    <property type="entry name" value="PyrdxlP-dep_Trfase_major"/>
</dbReference>
<dbReference type="NCBIfam" id="NF002325">
    <property type="entry name" value="PRK01278.1"/>
    <property type="match status" value="1"/>
</dbReference>
<comment type="similarity">
    <text evidence="5">Belongs to the class-III pyridoxal-phosphate-dependent aminotransferase family. ArgD subfamily.</text>
</comment>
<dbReference type="GO" id="GO:0042802">
    <property type="term" value="F:identical protein binding"/>
    <property type="evidence" value="ECO:0007669"/>
    <property type="project" value="TreeGrafter"/>
</dbReference>
<evidence type="ECO:0000256" key="2">
    <source>
        <dbReference type="ARBA" id="ARBA00022605"/>
    </source>
</evidence>
<dbReference type="OrthoDB" id="9801052at2"/>
<dbReference type="AlphaFoldDB" id="A0A364NNS6"/>
<gene>
    <name evidence="5" type="primary">argD</name>
    <name evidence="6" type="ORF">DN062_07870</name>
</gene>
<keyword evidence="2 5" id="KW-0028">Amino-acid biosynthesis</keyword>
<dbReference type="Pfam" id="PF00202">
    <property type="entry name" value="Aminotran_3"/>
    <property type="match status" value="1"/>
</dbReference>
<dbReference type="InterPro" id="IPR005814">
    <property type="entry name" value="Aminotrans_3"/>
</dbReference>
<dbReference type="RefSeq" id="WP_112158770.1">
    <property type="nucleotide sequence ID" value="NZ_QKRX01000004.1"/>
</dbReference>